<dbReference type="RefSeq" id="XP_029223199.1">
    <property type="nucleotide sequence ID" value="XM_029376666.1"/>
</dbReference>
<evidence type="ECO:0000313" key="3">
    <source>
        <dbReference type="Proteomes" id="UP000284403"/>
    </source>
</evidence>
<name>A0A422MRV8_9TRYP</name>
<organism evidence="2 3">
    <name type="scientific">Trypanosoma conorhini</name>
    <dbReference type="NCBI Taxonomy" id="83891"/>
    <lineage>
        <taxon>Eukaryota</taxon>
        <taxon>Discoba</taxon>
        <taxon>Euglenozoa</taxon>
        <taxon>Kinetoplastea</taxon>
        <taxon>Metakinetoplastina</taxon>
        <taxon>Trypanosomatida</taxon>
        <taxon>Trypanosomatidae</taxon>
        <taxon>Trypanosoma</taxon>
    </lineage>
</organism>
<evidence type="ECO:0000313" key="2">
    <source>
        <dbReference type="EMBL" id="RNE95924.1"/>
    </source>
</evidence>
<evidence type="ECO:0000256" key="1">
    <source>
        <dbReference type="SAM" id="MobiDB-lite"/>
    </source>
</evidence>
<sequence length="214" mass="22382">MLRALSRPLGIFGRTPSENDAGGVAAAPRRPPLRSEERPPGVAPRTTKDSANLAACIHRHGGPSGGRAVGALLGADTTRGRGGRGRGQCAPTLLDGGLPTQTSAQGWGVATVNHPSTEAIRRYRQSLPAASRSRVRRVARVPVGYYRASHHGGSVSSQPVGFRLRVEDDAGGSKWEDSLSSHGGSTVTVRPCVAPLRRHRPLSEDAKLSGPGQS</sequence>
<feature type="region of interest" description="Disordered" evidence="1">
    <location>
        <begin position="171"/>
        <end position="214"/>
    </location>
</feature>
<dbReference type="Proteomes" id="UP000284403">
    <property type="component" value="Unassembled WGS sequence"/>
</dbReference>
<feature type="non-terminal residue" evidence="2">
    <location>
        <position position="214"/>
    </location>
</feature>
<keyword evidence="3" id="KW-1185">Reference proteome</keyword>
<feature type="region of interest" description="Disordered" evidence="1">
    <location>
        <begin position="1"/>
        <end position="50"/>
    </location>
</feature>
<accession>A0A422MRV8</accession>
<dbReference type="OrthoDB" id="10536472at2759"/>
<reference evidence="2 3" key="1">
    <citation type="journal article" date="2018" name="BMC Genomics">
        <title>Genomic comparison of Trypanosoma conorhini and Trypanosoma rangeli to Trypanosoma cruzi strains of high and low virulence.</title>
        <authorList>
            <person name="Bradwell K.R."/>
            <person name="Koparde V.N."/>
            <person name="Matveyev A.V."/>
            <person name="Serrano M.G."/>
            <person name="Alves J.M."/>
            <person name="Parikh H."/>
            <person name="Huang B."/>
            <person name="Lee V."/>
            <person name="Espinosa-Alvarez O."/>
            <person name="Ortiz P.A."/>
            <person name="Costa-Martins A.G."/>
            <person name="Teixeira M.M."/>
            <person name="Buck G.A."/>
        </authorList>
    </citation>
    <scope>NUCLEOTIDE SEQUENCE [LARGE SCALE GENOMIC DNA]</scope>
    <source>
        <strain evidence="2 3">025E</strain>
    </source>
</reference>
<comment type="caution">
    <text evidence="2">The sequence shown here is derived from an EMBL/GenBank/DDBJ whole genome shotgun (WGS) entry which is preliminary data.</text>
</comment>
<dbReference type="EMBL" id="MKKU01001347">
    <property type="protein sequence ID" value="RNE95924.1"/>
    <property type="molecule type" value="Genomic_DNA"/>
</dbReference>
<protein>
    <submittedName>
        <fullName evidence="2">Uncharacterized protein</fullName>
    </submittedName>
</protein>
<proteinExistence type="predicted"/>
<gene>
    <name evidence="2" type="ORF">Tco025E_09863</name>
</gene>
<dbReference type="GeneID" id="40323474"/>
<dbReference type="AlphaFoldDB" id="A0A422MRV8"/>